<dbReference type="Proteomes" id="UP000254425">
    <property type="component" value="Chromosome"/>
</dbReference>
<evidence type="ECO:0000256" key="1">
    <source>
        <dbReference type="SAM" id="MobiDB-lite"/>
    </source>
</evidence>
<feature type="signal peptide" evidence="2">
    <location>
        <begin position="1"/>
        <end position="24"/>
    </location>
</feature>
<dbReference type="Gene3D" id="3.40.190.10">
    <property type="entry name" value="Periplasmic binding protein-like II"/>
    <property type="match status" value="1"/>
</dbReference>
<dbReference type="RefSeq" id="WP_208879096.1">
    <property type="nucleotide sequence ID" value="NZ_CP031320.1"/>
</dbReference>
<dbReference type="PANTHER" id="PTHR30290">
    <property type="entry name" value="PERIPLASMIC BINDING COMPONENT OF ABC TRANSPORTER"/>
    <property type="match status" value="1"/>
</dbReference>
<gene>
    <name evidence="4" type="ORF">DVA86_16005</name>
</gene>
<reference evidence="4 5" key="1">
    <citation type="submission" date="2018-07" db="EMBL/GenBank/DDBJ databases">
        <title>Draft genome of the type strain Streptomyces armeniacus ATCC 15676.</title>
        <authorList>
            <person name="Labana P."/>
            <person name="Gosse J.T."/>
            <person name="Boddy C.N."/>
        </authorList>
    </citation>
    <scope>NUCLEOTIDE SEQUENCE [LARGE SCALE GENOMIC DNA]</scope>
    <source>
        <strain evidence="4 5">ATCC 15676</strain>
    </source>
</reference>
<dbReference type="GO" id="GO:0015833">
    <property type="term" value="P:peptide transport"/>
    <property type="evidence" value="ECO:0007669"/>
    <property type="project" value="TreeGrafter"/>
</dbReference>
<dbReference type="PANTHER" id="PTHR30290:SF83">
    <property type="entry name" value="ABC TRANSPORTER SUBSTRATE-BINDING PROTEIN"/>
    <property type="match status" value="1"/>
</dbReference>
<dbReference type="KEGG" id="sarm:DVA86_16005"/>
<sequence length="599" mass="65955">MNSIRSHRARGAVIALAAGSLVLAGCSDGSSGGKDKSNSQKDAKSQSQAVEYLDAAASKGPAEEVKGAKKGGTIRSYQEDDFSHLDPGEIYVSDAGQLAGLIHRGLTTFKEDGNGKTSVVGDLATDAGKKSDGGKTWTYTLKDGVKDQEGDEITSADVRHTIERLYSEVITDGPLYIQQWLSGSGASYRKALPDGPYKGKHLPDSVLETPDDKTVVFHFKESQPDAPQALAMAGYSIVPKDDDTKEKYDQGKGLVALGPYKISEFNPGKVLKLVRNDQWDPKTDPKRHQYPDGWHITFNHSRADQTERILSDRGEGKNATQFSGSVDSSKVKKVITEADNRTIKGYQPYVWQLNMNMDRIKDKRVRDAITYALPNKQILVPDGGTYAGEPAGGLLAPTLPGYEKGYDPYGKLKKPNGDKEKAKELLKEAGVKEGTKLVYAYANVPQRQKQAEIITKALEDIGFDIQKKDVDQATWYEQMGKVKNGFDLYMTGWGQDFPTPSTVIPPSYDGDQIADGASNYSHINDKHVNAEIDRILKIQDPAKATPEWTKLHKYIVEKVNPAAPLYYTKQLQIYGSNIGGARYSTERSYIDVTRLFLKK</sequence>
<dbReference type="PROSITE" id="PS51257">
    <property type="entry name" value="PROKAR_LIPOPROTEIN"/>
    <property type="match status" value="1"/>
</dbReference>
<dbReference type="SUPFAM" id="SSF53850">
    <property type="entry name" value="Periplasmic binding protein-like II"/>
    <property type="match status" value="1"/>
</dbReference>
<keyword evidence="2" id="KW-0732">Signal</keyword>
<dbReference type="Gene3D" id="3.10.105.10">
    <property type="entry name" value="Dipeptide-binding Protein, Domain 3"/>
    <property type="match status" value="1"/>
</dbReference>
<dbReference type="AlphaFoldDB" id="A0A345XQM4"/>
<organism evidence="4 5">
    <name type="scientific">Streptomyces armeniacus</name>
    <dbReference type="NCBI Taxonomy" id="83291"/>
    <lineage>
        <taxon>Bacteria</taxon>
        <taxon>Bacillati</taxon>
        <taxon>Actinomycetota</taxon>
        <taxon>Actinomycetes</taxon>
        <taxon>Kitasatosporales</taxon>
        <taxon>Streptomycetaceae</taxon>
        <taxon>Streptomyces</taxon>
    </lineage>
</organism>
<keyword evidence="5" id="KW-1185">Reference proteome</keyword>
<proteinExistence type="predicted"/>
<protein>
    <submittedName>
        <fullName evidence="4">ABC transporter substrate-binding protein</fullName>
    </submittedName>
</protein>
<feature type="region of interest" description="Disordered" evidence="1">
    <location>
        <begin position="27"/>
        <end position="71"/>
    </location>
</feature>
<dbReference type="GO" id="GO:1904680">
    <property type="term" value="F:peptide transmembrane transporter activity"/>
    <property type="evidence" value="ECO:0007669"/>
    <property type="project" value="TreeGrafter"/>
</dbReference>
<dbReference type="InterPro" id="IPR000914">
    <property type="entry name" value="SBP_5_dom"/>
</dbReference>
<dbReference type="GO" id="GO:0042597">
    <property type="term" value="C:periplasmic space"/>
    <property type="evidence" value="ECO:0007669"/>
    <property type="project" value="UniProtKB-ARBA"/>
</dbReference>
<evidence type="ECO:0000256" key="2">
    <source>
        <dbReference type="SAM" id="SignalP"/>
    </source>
</evidence>
<dbReference type="InterPro" id="IPR039424">
    <property type="entry name" value="SBP_5"/>
</dbReference>
<dbReference type="PIRSF" id="PIRSF002741">
    <property type="entry name" value="MppA"/>
    <property type="match status" value="1"/>
</dbReference>
<evidence type="ECO:0000313" key="5">
    <source>
        <dbReference type="Proteomes" id="UP000254425"/>
    </source>
</evidence>
<feature type="domain" description="Solute-binding protein family 5" evidence="3">
    <location>
        <begin position="119"/>
        <end position="512"/>
    </location>
</feature>
<dbReference type="InterPro" id="IPR030678">
    <property type="entry name" value="Peptide/Ni-bd"/>
</dbReference>
<evidence type="ECO:0000259" key="3">
    <source>
        <dbReference type="Pfam" id="PF00496"/>
    </source>
</evidence>
<dbReference type="Pfam" id="PF00496">
    <property type="entry name" value="SBP_bac_5"/>
    <property type="match status" value="1"/>
</dbReference>
<dbReference type="GO" id="GO:0043190">
    <property type="term" value="C:ATP-binding cassette (ABC) transporter complex"/>
    <property type="evidence" value="ECO:0007669"/>
    <property type="project" value="InterPro"/>
</dbReference>
<dbReference type="CDD" id="cd08506">
    <property type="entry name" value="PBP2_clavulanate_OppA2"/>
    <property type="match status" value="1"/>
</dbReference>
<feature type="chain" id="PRO_5038859111" evidence="2">
    <location>
        <begin position="25"/>
        <end position="599"/>
    </location>
</feature>
<accession>A0A345XQM4</accession>
<evidence type="ECO:0000313" key="4">
    <source>
        <dbReference type="EMBL" id="AXK33940.1"/>
    </source>
</evidence>
<dbReference type="EMBL" id="CP031320">
    <property type="protein sequence ID" value="AXK33940.1"/>
    <property type="molecule type" value="Genomic_DNA"/>
</dbReference>
<feature type="compositionally biased region" description="Basic and acidic residues" evidence="1">
    <location>
        <begin position="33"/>
        <end position="44"/>
    </location>
</feature>
<name>A0A345XQM4_9ACTN</name>